<dbReference type="Pfam" id="PF02614">
    <property type="entry name" value="UxaC"/>
    <property type="match status" value="1"/>
</dbReference>
<dbReference type="InterPro" id="IPR003766">
    <property type="entry name" value="Uronate_isomerase"/>
</dbReference>
<reference evidence="7 8" key="1">
    <citation type="submission" date="2016-02" db="EMBL/GenBank/DDBJ databases">
        <title>Complete genome of Sinomonas atrocyanea KCTC 3377.</title>
        <authorList>
            <person name="Kim K.M."/>
        </authorList>
    </citation>
    <scope>NUCLEOTIDE SEQUENCE [LARGE SCALE GENOMIC DNA]</scope>
    <source>
        <strain evidence="7 8">KCTC 3377</strain>
    </source>
</reference>
<dbReference type="EMBL" id="CP014518">
    <property type="protein sequence ID" value="AMM34246.1"/>
    <property type="molecule type" value="Genomic_DNA"/>
</dbReference>
<evidence type="ECO:0000256" key="5">
    <source>
        <dbReference type="ARBA" id="ARBA00020555"/>
    </source>
</evidence>
<comment type="similarity">
    <text evidence="3">Belongs to the metallo-dependent hydrolases superfamily. Uronate isomerase family.</text>
</comment>
<dbReference type="GO" id="GO:0042840">
    <property type="term" value="P:D-glucuronate catabolic process"/>
    <property type="evidence" value="ECO:0007669"/>
    <property type="project" value="TreeGrafter"/>
</dbReference>
<dbReference type="KEGG" id="satk:SA2016_3588"/>
<evidence type="ECO:0000256" key="3">
    <source>
        <dbReference type="ARBA" id="ARBA00008397"/>
    </source>
</evidence>
<sequence length="491" mass="54498">MPTPLELELEVDAATSSPRRLSLHPDRALPADGRQRAVAREIYGQTAELPLICMHGHVEAEVFAANQPFADPAQLLVVPDHYVTRMLVSQGIDPASLGVPRVDGGPVETDSRAIWRTFCRNWRLFRGTPSRYWMEHELAEVFGVDLVPSAETADAIYDQIEARIAEPGFRPLQLLDRFSIELISTTDSATSGLEHHAQLAGEGYGERIIPTFRPDAAVHLDRRGWRAEVAALAEVSGEDTSSYEGFLGALRERRRAFVEAGGLATDHGHLTADTTPMDRGAAARLYARALAGGQVSEQEAQAFAAHMLFVNAEMSCQDGLVMQIHPGVLRDHHRGTFERHGQDKGFDIPVAAEFTRSLRPVLERFGHDPRFRAILFTVDETVYSRELAPLAGAYPSLRLGAPWWFLDSPEGMRRFRETATETAGFYNTSGFVDDTRAFASIPARHDLFRRIDAGYLARLVLEHRLSLEEAVETAVDLAYTLPKTAYSRRSA</sequence>
<dbReference type="EC" id="5.3.1.12" evidence="4"/>
<dbReference type="AlphaFoldDB" id="A0A127A579"/>
<dbReference type="NCBIfam" id="NF002794">
    <property type="entry name" value="PRK02925.1"/>
    <property type="match status" value="1"/>
</dbReference>
<dbReference type="Proteomes" id="UP000070134">
    <property type="component" value="Chromosome"/>
</dbReference>
<accession>A0A127A579</accession>
<name>A0A127A579_9MICC</name>
<dbReference type="GO" id="GO:0008880">
    <property type="term" value="F:glucuronate isomerase activity"/>
    <property type="evidence" value="ECO:0007669"/>
    <property type="project" value="UniProtKB-EC"/>
</dbReference>
<dbReference type="PATRIC" id="fig|37927.3.peg.3681"/>
<evidence type="ECO:0000313" key="7">
    <source>
        <dbReference type="EMBL" id="AMM34246.1"/>
    </source>
</evidence>
<dbReference type="PANTHER" id="PTHR30068:SF4">
    <property type="entry name" value="URONATE ISOMERASE"/>
    <property type="match status" value="1"/>
</dbReference>
<gene>
    <name evidence="7" type="ORF">SA2016_3588</name>
</gene>
<organism evidence="7 8">
    <name type="scientific">Sinomonas atrocyanea</name>
    <dbReference type="NCBI Taxonomy" id="37927"/>
    <lineage>
        <taxon>Bacteria</taxon>
        <taxon>Bacillati</taxon>
        <taxon>Actinomycetota</taxon>
        <taxon>Actinomycetes</taxon>
        <taxon>Micrococcales</taxon>
        <taxon>Micrococcaceae</taxon>
        <taxon>Sinomonas</taxon>
    </lineage>
</organism>
<keyword evidence="8" id="KW-1185">Reference proteome</keyword>
<dbReference type="Gene3D" id="1.10.2020.10">
    <property type="entry name" value="uronate isomerase, domain 2, chain A"/>
    <property type="match status" value="1"/>
</dbReference>
<dbReference type="PANTHER" id="PTHR30068">
    <property type="entry name" value="URONATE ISOMERASE"/>
    <property type="match status" value="1"/>
</dbReference>
<evidence type="ECO:0000256" key="2">
    <source>
        <dbReference type="ARBA" id="ARBA00004892"/>
    </source>
</evidence>
<dbReference type="Gene3D" id="3.20.20.140">
    <property type="entry name" value="Metal-dependent hydrolases"/>
    <property type="match status" value="1"/>
</dbReference>
<evidence type="ECO:0000256" key="4">
    <source>
        <dbReference type="ARBA" id="ARBA00012546"/>
    </source>
</evidence>
<dbReference type="UniPathway" id="UPA00246"/>
<dbReference type="InterPro" id="IPR032466">
    <property type="entry name" value="Metal_Hydrolase"/>
</dbReference>
<proteinExistence type="inferred from homology"/>
<evidence type="ECO:0000256" key="6">
    <source>
        <dbReference type="ARBA" id="ARBA00023235"/>
    </source>
</evidence>
<dbReference type="STRING" id="37927.SA2016_3588"/>
<dbReference type="OrthoDB" id="9766564at2"/>
<evidence type="ECO:0000256" key="1">
    <source>
        <dbReference type="ARBA" id="ARBA00001165"/>
    </source>
</evidence>
<protein>
    <recommendedName>
        <fullName evidence="5">Uronate isomerase</fullName>
        <ecNumber evidence="4">5.3.1.12</ecNumber>
    </recommendedName>
</protein>
<evidence type="ECO:0000313" key="8">
    <source>
        <dbReference type="Proteomes" id="UP000070134"/>
    </source>
</evidence>
<comment type="catalytic activity">
    <reaction evidence="1">
        <text>D-glucuronate = D-fructuronate</text>
        <dbReference type="Rhea" id="RHEA:13049"/>
        <dbReference type="ChEBI" id="CHEBI:58720"/>
        <dbReference type="ChEBI" id="CHEBI:59863"/>
        <dbReference type="EC" id="5.3.1.12"/>
    </reaction>
</comment>
<dbReference type="GO" id="GO:0019698">
    <property type="term" value="P:D-galacturonate catabolic process"/>
    <property type="evidence" value="ECO:0007669"/>
    <property type="project" value="TreeGrafter"/>
</dbReference>
<comment type="pathway">
    <text evidence="2">Carbohydrate metabolism; pentose and glucuronate interconversion.</text>
</comment>
<dbReference type="SUPFAM" id="SSF51556">
    <property type="entry name" value="Metallo-dependent hydrolases"/>
    <property type="match status" value="1"/>
</dbReference>
<dbReference type="RefSeq" id="WP_066500707.1">
    <property type="nucleotide sequence ID" value="NZ_BJMO01000029.1"/>
</dbReference>
<keyword evidence="6 7" id="KW-0413">Isomerase</keyword>